<keyword evidence="2" id="KW-1185">Reference proteome</keyword>
<gene>
    <name evidence="1" type="ORF">SOIL9_67290</name>
</gene>
<organism evidence="1 2">
    <name type="scientific">Gemmata massiliana</name>
    <dbReference type="NCBI Taxonomy" id="1210884"/>
    <lineage>
        <taxon>Bacteria</taxon>
        <taxon>Pseudomonadati</taxon>
        <taxon>Planctomycetota</taxon>
        <taxon>Planctomycetia</taxon>
        <taxon>Gemmatales</taxon>
        <taxon>Gemmataceae</taxon>
        <taxon>Gemmata</taxon>
    </lineage>
</organism>
<dbReference type="InterPro" id="IPR023146">
    <property type="entry name" value="YfbU_alpha-helical_sf"/>
</dbReference>
<name>A0A6P2CSA6_9BACT</name>
<reference evidence="1 2" key="1">
    <citation type="submission" date="2019-05" db="EMBL/GenBank/DDBJ databases">
        <authorList>
            <consortium name="Science for Life Laboratories"/>
        </authorList>
    </citation>
    <scope>NUCLEOTIDE SEQUENCE [LARGE SCALE GENOMIC DNA]</scope>
    <source>
        <strain evidence="1">Soil9</strain>
    </source>
</reference>
<dbReference type="InterPro" id="IPR023145">
    <property type="entry name" value="YfbU_helix-hairpin_sf"/>
</dbReference>
<dbReference type="Pfam" id="PF03887">
    <property type="entry name" value="YfbU"/>
    <property type="match status" value="1"/>
</dbReference>
<protein>
    <submittedName>
        <fullName evidence="1">Uncharacterized protein</fullName>
    </submittedName>
</protein>
<dbReference type="AlphaFoldDB" id="A0A6P2CSA6"/>
<proteinExistence type="predicted"/>
<dbReference type="RefSeq" id="WP_162666047.1">
    <property type="nucleotide sequence ID" value="NZ_LR593886.1"/>
</dbReference>
<dbReference type="Gene3D" id="1.10.3190.10">
    <property type="entry name" value="yfbu gene product, domain 2"/>
    <property type="match status" value="1"/>
</dbReference>
<evidence type="ECO:0000313" key="1">
    <source>
        <dbReference type="EMBL" id="VTR90985.1"/>
    </source>
</evidence>
<dbReference type="Proteomes" id="UP000464178">
    <property type="component" value="Chromosome"/>
</dbReference>
<dbReference type="InterPro" id="IPR005587">
    <property type="entry name" value="UPF0304_YfbU"/>
</dbReference>
<dbReference type="NCBIfam" id="NF003936">
    <property type="entry name" value="PRK05445.1"/>
    <property type="match status" value="1"/>
</dbReference>
<dbReference type="EMBL" id="LR593886">
    <property type="protein sequence ID" value="VTR90985.1"/>
    <property type="molecule type" value="Genomic_DNA"/>
</dbReference>
<dbReference type="SUPFAM" id="SSF116960">
    <property type="entry name" value="YfbU-like"/>
    <property type="match status" value="1"/>
</dbReference>
<dbReference type="KEGG" id="gms:SOIL9_67290"/>
<sequence length="158" mass="18231">MQLTRTERWILSNQYQILEQLATLRKNDDEVSHYRSAQEALGCGYANEYGDLAIGICEDKDILSVDECREVIKILGMFNDIQYAYSQLDEANREGISEHFASEFPGFCGNSEGKQLGYARYFCARPHVFTQLNRPDDLDSHAPLLPLYRLMLKVREVR</sequence>
<dbReference type="Gene3D" id="1.10.287.680">
    <property type="entry name" value="Helix hairpin bin"/>
    <property type="match status" value="1"/>
</dbReference>
<evidence type="ECO:0000313" key="2">
    <source>
        <dbReference type="Proteomes" id="UP000464178"/>
    </source>
</evidence>
<accession>A0A6P2CSA6</accession>